<dbReference type="EMBL" id="CP070968">
    <property type="protein sequence ID" value="QSF54293.1"/>
    <property type="molecule type" value="Genomic_DNA"/>
</dbReference>
<name>A0ABX7LNA0_9CAUL</name>
<evidence type="ECO:0000313" key="2">
    <source>
        <dbReference type="Proteomes" id="UP000662957"/>
    </source>
</evidence>
<organism evidence="1 2">
    <name type="scientific">Brevundimonas fontaquae</name>
    <dbReference type="NCBI Taxonomy" id="2813778"/>
    <lineage>
        <taxon>Bacteria</taxon>
        <taxon>Pseudomonadati</taxon>
        <taxon>Pseudomonadota</taxon>
        <taxon>Alphaproteobacteria</taxon>
        <taxon>Caulobacterales</taxon>
        <taxon>Caulobacteraceae</taxon>
        <taxon>Brevundimonas</taxon>
    </lineage>
</organism>
<sequence length="206" mass="21785">MTGSAPPGGKGAAILSGYIVQHDAVNRSGDVLIRKIDPQTGHFLPAAPDTIAKFALLPAFRFEDVLRRGDPAGRSRLHADDLTPIVLAPGLWAVERAWTSSNNANLIMSSSSLTGQERGLLDTWGFEVFPGQIVALPLLAVSPQEAMGRPGPASVIPETEGAARLGEVSTQGASAVAVQWRSVSVPCPEIRYEGLQLRGEVECAPR</sequence>
<dbReference type="RefSeq" id="WP_205681805.1">
    <property type="nucleotide sequence ID" value="NZ_CP070968.1"/>
</dbReference>
<reference evidence="1 2" key="1">
    <citation type="submission" date="2021-02" db="EMBL/GenBank/DDBJ databases">
        <title>Brevundimonas sp. CS1 genome sequence.</title>
        <authorList>
            <person name="Lee K."/>
            <person name="Choi Y.-J."/>
            <person name="Son H.-R."/>
        </authorList>
    </citation>
    <scope>NUCLEOTIDE SEQUENCE [LARGE SCALE GENOMIC DNA]</scope>
    <source>
        <strain evidence="1 2">CS1</strain>
    </source>
</reference>
<proteinExistence type="predicted"/>
<keyword evidence="2" id="KW-1185">Reference proteome</keyword>
<evidence type="ECO:0000313" key="1">
    <source>
        <dbReference type="EMBL" id="QSF54293.1"/>
    </source>
</evidence>
<protein>
    <submittedName>
        <fullName evidence="1">Uncharacterized protein</fullName>
    </submittedName>
</protein>
<gene>
    <name evidence="1" type="ORF">JX001_00170</name>
</gene>
<dbReference type="Proteomes" id="UP000662957">
    <property type="component" value="Chromosome"/>
</dbReference>
<accession>A0ABX7LNA0</accession>